<comment type="pathway">
    <text evidence="1 9">Porphyrin-containing compound metabolism; protoporphyrin-IX biosynthesis; coproporphyrinogen-III from 5-aminolevulinate: step 3/4.</text>
</comment>
<evidence type="ECO:0000256" key="9">
    <source>
        <dbReference type="RuleBase" id="RU366031"/>
    </source>
</evidence>
<feature type="domain" description="Tetrapyrrole biosynthesis uroporphyrinogen III synthase" evidence="10">
    <location>
        <begin position="22"/>
        <end position="280"/>
    </location>
</feature>
<dbReference type="SUPFAM" id="SSF69618">
    <property type="entry name" value="HemD-like"/>
    <property type="match status" value="1"/>
</dbReference>
<dbReference type="EC" id="4.2.1.75" evidence="3 9"/>
<evidence type="ECO:0000256" key="2">
    <source>
        <dbReference type="ARBA" id="ARBA00008133"/>
    </source>
</evidence>
<comment type="caution">
    <text evidence="11">The sequence shown here is derived from an EMBL/GenBank/DDBJ whole genome shotgun (WGS) entry which is preliminary data.</text>
</comment>
<evidence type="ECO:0000256" key="6">
    <source>
        <dbReference type="ARBA" id="ARBA00037589"/>
    </source>
</evidence>
<protein>
    <recommendedName>
        <fullName evidence="7 9">Uroporphyrinogen-III synthase</fullName>
        <ecNumber evidence="3 9">4.2.1.75</ecNumber>
    </recommendedName>
</protein>
<dbReference type="GO" id="GO:0006782">
    <property type="term" value="P:protoporphyrinogen IX biosynthetic process"/>
    <property type="evidence" value="ECO:0007669"/>
    <property type="project" value="UniProtKB-UniRule"/>
</dbReference>
<evidence type="ECO:0000313" key="11">
    <source>
        <dbReference type="EMBL" id="RII42601.1"/>
    </source>
</evidence>
<dbReference type="CDD" id="cd06578">
    <property type="entry name" value="HemD"/>
    <property type="match status" value="1"/>
</dbReference>
<keyword evidence="4 9" id="KW-0456">Lyase</keyword>
<dbReference type="AlphaFoldDB" id="A0A399JAK1"/>
<dbReference type="PANTHER" id="PTHR38042">
    <property type="entry name" value="UROPORPHYRINOGEN-III SYNTHASE, CHLOROPLASTIC"/>
    <property type="match status" value="1"/>
</dbReference>
<proteinExistence type="inferred from homology"/>
<dbReference type="PANTHER" id="PTHR38042:SF1">
    <property type="entry name" value="UROPORPHYRINOGEN-III SYNTHASE, CHLOROPLASTIC"/>
    <property type="match status" value="1"/>
</dbReference>
<evidence type="ECO:0000256" key="5">
    <source>
        <dbReference type="ARBA" id="ARBA00023244"/>
    </source>
</evidence>
<dbReference type="Proteomes" id="UP000265419">
    <property type="component" value="Unassembled WGS sequence"/>
</dbReference>
<evidence type="ECO:0000256" key="4">
    <source>
        <dbReference type="ARBA" id="ARBA00023239"/>
    </source>
</evidence>
<keyword evidence="12" id="KW-1185">Reference proteome</keyword>
<dbReference type="EMBL" id="QQXK01000010">
    <property type="protein sequence ID" value="RII42601.1"/>
    <property type="molecule type" value="Genomic_DNA"/>
</dbReference>
<evidence type="ECO:0000256" key="1">
    <source>
        <dbReference type="ARBA" id="ARBA00004772"/>
    </source>
</evidence>
<dbReference type="RefSeq" id="WP_119424344.1">
    <property type="nucleotide sequence ID" value="NZ_QQXK01000010.1"/>
</dbReference>
<gene>
    <name evidence="11" type="ORF">DWB68_06550</name>
</gene>
<evidence type="ECO:0000259" key="10">
    <source>
        <dbReference type="Pfam" id="PF02602"/>
    </source>
</evidence>
<evidence type="ECO:0000256" key="7">
    <source>
        <dbReference type="ARBA" id="ARBA00040167"/>
    </source>
</evidence>
<dbReference type="InterPro" id="IPR036108">
    <property type="entry name" value="4pyrrol_syn_uPrphyn_synt_sf"/>
</dbReference>
<organism evidence="11 12">
    <name type="scientific">Galactobacter valiniphilus</name>
    <dbReference type="NCBI Taxonomy" id="2676122"/>
    <lineage>
        <taxon>Bacteria</taxon>
        <taxon>Bacillati</taxon>
        <taxon>Actinomycetota</taxon>
        <taxon>Actinomycetes</taxon>
        <taxon>Micrococcales</taxon>
        <taxon>Micrococcaceae</taxon>
        <taxon>Galactobacter</taxon>
    </lineage>
</organism>
<evidence type="ECO:0000313" key="12">
    <source>
        <dbReference type="Proteomes" id="UP000265419"/>
    </source>
</evidence>
<sequence>MSTAMGGPRVAVLRSEDRAAPLAHALVEAGAVPVLCPLIANELPADPEQRVFLAEQLAALAEGHFAWVAFTSVSTVRALVAIAGEAGEGQDTALKVSAVTKVAAVGKATARALEAAGVTVDLLPHAEHSARGLLAEWPVPEDTAFAAVLLPAADLAAPTLRDGLLERGWRPVDLMAYRTVDAPGDPELLLSVPVPGQPAVAAPSGLERLSPAELAAALAAGTLDAAILTSPSTARRVAVLLDGRESATGFIAIGPRTAKEALAHGLRVDAVAKTTDPAGLAGALAAREAAERKQP</sequence>
<dbReference type="Pfam" id="PF02602">
    <property type="entry name" value="HEM4"/>
    <property type="match status" value="1"/>
</dbReference>
<keyword evidence="5 9" id="KW-0627">Porphyrin biosynthesis</keyword>
<comment type="similarity">
    <text evidence="2 9">Belongs to the uroporphyrinogen-III synthase family.</text>
</comment>
<name>A0A399JAK1_9MICC</name>
<dbReference type="Gene3D" id="3.40.50.10090">
    <property type="match status" value="2"/>
</dbReference>
<dbReference type="GO" id="GO:0006780">
    <property type="term" value="P:uroporphyrinogen III biosynthetic process"/>
    <property type="evidence" value="ECO:0007669"/>
    <property type="project" value="UniProtKB-UniRule"/>
</dbReference>
<evidence type="ECO:0000256" key="3">
    <source>
        <dbReference type="ARBA" id="ARBA00013109"/>
    </source>
</evidence>
<reference evidence="11 12" key="1">
    <citation type="submission" date="2018-07" db="EMBL/GenBank/DDBJ databases">
        <title>Arthrobacter sp. nov., isolated from raw cow's milk with high bacterial count.</title>
        <authorList>
            <person name="Hahne J."/>
            <person name="Isele D."/>
            <person name="Lipski A."/>
        </authorList>
    </citation>
    <scope>NUCLEOTIDE SEQUENCE [LARGE SCALE GENOMIC DNA]</scope>
    <source>
        <strain evidence="11 12">JZ R-35</strain>
    </source>
</reference>
<dbReference type="UniPathway" id="UPA00251">
    <property type="reaction ID" value="UER00320"/>
</dbReference>
<dbReference type="InterPro" id="IPR003754">
    <property type="entry name" value="4pyrrol_synth_uPrphyn_synth"/>
</dbReference>
<comment type="catalytic activity">
    <reaction evidence="8 9">
        <text>hydroxymethylbilane = uroporphyrinogen III + H2O</text>
        <dbReference type="Rhea" id="RHEA:18965"/>
        <dbReference type="ChEBI" id="CHEBI:15377"/>
        <dbReference type="ChEBI" id="CHEBI:57308"/>
        <dbReference type="ChEBI" id="CHEBI:57845"/>
        <dbReference type="EC" id="4.2.1.75"/>
    </reaction>
</comment>
<comment type="function">
    <text evidence="6 9">Catalyzes cyclization of the linear tetrapyrrole, hydroxymethylbilane, to the macrocyclic uroporphyrinogen III.</text>
</comment>
<evidence type="ECO:0000256" key="8">
    <source>
        <dbReference type="ARBA" id="ARBA00048617"/>
    </source>
</evidence>
<dbReference type="InterPro" id="IPR039793">
    <property type="entry name" value="UROS/Hem4"/>
</dbReference>
<dbReference type="GO" id="GO:0004852">
    <property type="term" value="F:uroporphyrinogen-III synthase activity"/>
    <property type="evidence" value="ECO:0007669"/>
    <property type="project" value="UniProtKB-UniRule"/>
</dbReference>
<accession>A0A399JAK1</accession>